<protein>
    <submittedName>
        <fullName evidence="1">Uncharacterized protein</fullName>
    </submittedName>
</protein>
<organism evidence="1 2">
    <name type="scientific">Armillaria ostoyae</name>
    <name type="common">Armillaria root rot fungus</name>
    <dbReference type="NCBI Taxonomy" id="47428"/>
    <lineage>
        <taxon>Eukaryota</taxon>
        <taxon>Fungi</taxon>
        <taxon>Dikarya</taxon>
        <taxon>Basidiomycota</taxon>
        <taxon>Agaricomycotina</taxon>
        <taxon>Agaricomycetes</taxon>
        <taxon>Agaricomycetidae</taxon>
        <taxon>Agaricales</taxon>
        <taxon>Marasmiineae</taxon>
        <taxon>Physalacriaceae</taxon>
        <taxon>Armillaria</taxon>
    </lineage>
</organism>
<name>A0A284QP71_ARMOS</name>
<proteinExistence type="predicted"/>
<gene>
    <name evidence="1" type="ORF">ARMOST_01525</name>
</gene>
<dbReference type="AlphaFoldDB" id="A0A284QP71"/>
<keyword evidence="2" id="KW-1185">Reference proteome</keyword>
<sequence length="84" mass="10004">MWRHDSRQTLEFLGSFISWRPSVDTFRLHRSKHIQRAERGALKQADLLWRRKKASIHHRNNPGSIARSFSFISRGLRMTLSLNF</sequence>
<dbReference type="Proteomes" id="UP000219338">
    <property type="component" value="Unassembled WGS sequence"/>
</dbReference>
<evidence type="ECO:0000313" key="2">
    <source>
        <dbReference type="Proteomes" id="UP000219338"/>
    </source>
</evidence>
<dbReference type="EMBL" id="FUEG01000001">
    <property type="protein sequence ID" value="SJK98262.1"/>
    <property type="molecule type" value="Genomic_DNA"/>
</dbReference>
<evidence type="ECO:0000313" key="1">
    <source>
        <dbReference type="EMBL" id="SJK98262.1"/>
    </source>
</evidence>
<reference evidence="2" key="1">
    <citation type="journal article" date="2017" name="Nat. Ecol. Evol.">
        <title>Genome expansion and lineage-specific genetic innovations in the forest pathogenic fungi Armillaria.</title>
        <authorList>
            <person name="Sipos G."/>
            <person name="Prasanna A.N."/>
            <person name="Walter M.C."/>
            <person name="O'Connor E."/>
            <person name="Balint B."/>
            <person name="Krizsan K."/>
            <person name="Kiss B."/>
            <person name="Hess J."/>
            <person name="Varga T."/>
            <person name="Slot J."/>
            <person name="Riley R."/>
            <person name="Boka B."/>
            <person name="Rigling D."/>
            <person name="Barry K."/>
            <person name="Lee J."/>
            <person name="Mihaltcheva S."/>
            <person name="LaButti K."/>
            <person name="Lipzen A."/>
            <person name="Waldron R."/>
            <person name="Moloney N.M."/>
            <person name="Sperisen C."/>
            <person name="Kredics L."/>
            <person name="Vagvoelgyi C."/>
            <person name="Patrignani A."/>
            <person name="Fitzpatrick D."/>
            <person name="Nagy I."/>
            <person name="Doyle S."/>
            <person name="Anderson J.B."/>
            <person name="Grigoriev I.V."/>
            <person name="Gueldener U."/>
            <person name="Muensterkoetter M."/>
            <person name="Nagy L.G."/>
        </authorList>
    </citation>
    <scope>NUCLEOTIDE SEQUENCE [LARGE SCALE GENOMIC DNA]</scope>
    <source>
        <strain evidence="2">C18/9</strain>
    </source>
</reference>
<accession>A0A284QP71</accession>